<keyword evidence="2" id="KW-1185">Reference proteome</keyword>
<sequence>MIGKLAWRSFSFAYGVMNLAVMVAIAGLRDGAFTKRISEEERKELAIAQKKYWDLSSEPIPGFRHAFLMLKSGVKLHYVVNGPVGGAKGTNVAVFIHGFPDSFALWRALLSSPALQNHILVAVDLPGYGGSDSLQKYDAETILEAMAGFLLGMRELYLTDGGKMAVVTHDWGGIVGARLAAEAPQLADRWVIASSVLPQQTYSNILITIASARQMLHTWFRWPFNPRLLKTAFATLQPVLLQTACSFYVFILNLPGPIANAFARMGNFWFLRLLHWVQAGVLTADSKFHRALSTQEAADWMAMSTGPGPGQFPTSKLSLTNSDKPQQTYPQSVYTRIPDLGMSQKIRFYRENLILAPWEKSLETVVALSELDGMHPRRSSTGAGLFEDGPQGSLKAPATIVYGKQDPAFSPRLALDGIADYLVRGSKVVLIEKGGHWLPFEELGARVLERIVEWEFESLEGDMLGGLEEVKVMVEK</sequence>
<gene>
    <name evidence="1" type="ORF">BDR25DRAFT_339018</name>
</gene>
<comment type="caution">
    <text evidence="1">The sequence shown here is derived from an EMBL/GenBank/DDBJ whole genome shotgun (WGS) entry which is preliminary data.</text>
</comment>
<dbReference type="EMBL" id="MU003493">
    <property type="protein sequence ID" value="KAF2476913.1"/>
    <property type="molecule type" value="Genomic_DNA"/>
</dbReference>
<dbReference type="Proteomes" id="UP000799755">
    <property type="component" value="Unassembled WGS sequence"/>
</dbReference>
<organism evidence="1 2">
    <name type="scientific">Lindgomyces ingoldianus</name>
    <dbReference type="NCBI Taxonomy" id="673940"/>
    <lineage>
        <taxon>Eukaryota</taxon>
        <taxon>Fungi</taxon>
        <taxon>Dikarya</taxon>
        <taxon>Ascomycota</taxon>
        <taxon>Pezizomycotina</taxon>
        <taxon>Dothideomycetes</taxon>
        <taxon>Pleosporomycetidae</taxon>
        <taxon>Pleosporales</taxon>
        <taxon>Lindgomycetaceae</taxon>
        <taxon>Lindgomyces</taxon>
    </lineage>
</organism>
<reference evidence="1" key="1">
    <citation type="journal article" date="2020" name="Stud. Mycol.">
        <title>101 Dothideomycetes genomes: a test case for predicting lifestyles and emergence of pathogens.</title>
        <authorList>
            <person name="Haridas S."/>
            <person name="Albert R."/>
            <person name="Binder M."/>
            <person name="Bloem J."/>
            <person name="Labutti K."/>
            <person name="Salamov A."/>
            <person name="Andreopoulos B."/>
            <person name="Baker S."/>
            <person name="Barry K."/>
            <person name="Bills G."/>
            <person name="Bluhm B."/>
            <person name="Cannon C."/>
            <person name="Castanera R."/>
            <person name="Culley D."/>
            <person name="Daum C."/>
            <person name="Ezra D."/>
            <person name="Gonzalez J."/>
            <person name="Henrissat B."/>
            <person name="Kuo A."/>
            <person name="Liang C."/>
            <person name="Lipzen A."/>
            <person name="Lutzoni F."/>
            <person name="Magnuson J."/>
            <person name="Mondo S."/>
            <person name="Nolan M."/>
            <person name="Ohm R."/>
            <person name="Pangilinan J."/>
            <person name="Park H.-J."/>
            <person name="Ramirez L."/>
            <person name="Alfaro M."/>
            <person name="Sun H."/>
            <person name="Tritt A."/>
            <person name="Yoshinaga Y."/>
            <person name="Zwiers L.-H."/>
            <person name="Turgeon B."/>
            <person name="Goodwin S."/>
            <person name="Spatafora J."/>
            <person name="Crous P."/>
            <person name="Grigoriev I."/>
        </authorList>
    </citation>
    <scope>NUCLEOTIDE SEQUENCE</scope>
    <source>
        <strain evidence="1">ATCC 200398</strain>
    </source>
</reference>
<evidence type="ECO:0000313" key="1">
    <source>
        <dbReference type="EMBL" id="KAF2476913.1"/>
    </source>
</evidence>
<evidence type="ECO:0000313" key="2">
    <source>
        <dbReference type="Proteomes" id="UP000799755"/>
    </source>
</evidence>
<protein>
    <submittedName>
        <fullName evidence="1">Alpha/beta-hydrolase</fullName>
    </submittedName>
</protein>
<name>A0ACB6RC75_9PLEO</name>
<accession>A0ACB6RC75</accession>
<proteinExistence type="predicted"/>